<feature type="transmembrane region" description="Helical" evidence="1">
    <location>
        <begin position="177"/>
        <end position="199"/>
    </location>
</feature>
<evidence type="ECO:0000256" key="2">
    <source>
        <dbReference type="SAM" id="SignalP"/>
    </source>
</evidence>
<accession>A0ABR9X190</accession>
<feature type="transmembrane region" description="Helical" evidence="1">
    <location>
        <begin position="268"/>
        <end position="291"/>
    </location>
</feature>
<sequence>MKPLALLLLVLTCLLNPLVASAHALDPGFLEISVMEGTQWRVSWRMPDVEGRPMPITPVLPESCQSTPAPAPAFDGRAWVTSFLASCPEGLAGGKISIAGLASTRTDVLVRYELEPGQAQTQRLTASAAEFTVPVEPAAGAVFTSYVSLGVTHILEGADHLLFVFALLLLVRQPRRLLWAITAFTLAHSLTLAAATLGWLRLPSAPVEVVVALSIVFLAYELALPPERRDPVAERFPALVSFGFGLIHGLGFAGALREIGLPQADIPLALLSFNIGVELGQLMFIALVLGLGYLARRMAPVLADHGPRLSRLSSYGIGSIAAFWVIERLAAF</sequence>
<keyword evidence="4" id="KW-1185">Reference proteome</keyword>
<dbReference type="InterPro" id="IPR032809">
    <property type="entry name" value="Put_HupE_UreJ"/>
</dbReference>
<keyword evidence="1" id="KW-0472">Membrane</keyword>
<reference evidence="3 4" key="1">
    <citation type="journal article" date="2021" name="Int. J. Syst. Evol. Microbiol.">
        <title>Salipiger mangrovisoli sp. nov., isolated from mangrove soil and the proposal for the reclassification of Paraphaeobacter pallidus as Salipiger pallidus comb. nov.</title>
        <authorList>
            <person name="Du J."/>
            <person name="Liu Y."/>
            <person name="Pei T."/>
            <person name="Deng M.R."/>
            <person name="Zhu H."/>
        </authorList>
    </citation>
    <scope>NUCLEOTIDE SEQUENCE [LARGE SCALE GENOMIC DNA]</scope>
    <source>
        <strain evidence="3 4">6D45A</strain>
    </source>
</reference>
<keyword evidence="1" id="KW-1133">Transmembrane helix</keyword>
<feature type="transmembrane region" description="Helical" evidence="1">
    <location>
        <begin position="236"/>
        <end position="256"/>
    </location>
</feature>
<organism evidence="3 4">
    <name type="scientific">Salipiger mangrovisoli</name>
    <dbReference type="NCBI Taxonomy" id="2865933"/>
    <lineage>
        <taxon>Bacteria</taxon>
        <taxon>Pseudomonadati</taxon>
        <taxon>Pseudomonadota</taxon>
        <taxon>Alphaproteobacteria</taxon>
        <taxon>Rhodobacterales</taxon>
        <taxon>Roseobacteraceae</taxon>
        <taxon>Salipiger</taxon>
    </lineage>
</organism>
<proteinExistence type="predicted"/>
<feature type="transmembrane region" description="Helical" evidence="1">
    <location>
        <begin position="146"/>
        <end position="170"/>
    </location>
</feature>
<name>A0ABR9X190_9RHOB</name>
<dbReference type="RefSeq" id="WP_194134646.1">
    <property type="nucleotide sequence ID" value="NZ_JADFFK010000007.1"/>
</dbReference>
<dbReference type="Pfam" id="PF13795">
    <property type="entry name" value="HupE_UreJ_2"/>
    <property type="match status" value="1"/>
</dbReference>
<keyword evidence="2" id="KW-0732">Signal</keyword>
<evidence type="ECO:0000313" key="3">
    <source>
        <dbReference type="EMBL" id="MBE9637335.1"/>
    </source>
</evidence>
<gene>
    <name evidence="3" type="ORF">IQ782_10830</name>
</gene>
<evidence type="ECO:0000313" key="4">
    <source>
        <dbReference type="Proteomes" id="UP000607796"/>
    </source>
</evidence>
<feature type="signal peptide" evidence="2">
    <location>
        <begin position="1"/>
        <end position="22"/>
    </location>
</feature>
<feature type="chain" id="PRO_5046658258" evidence="2">
    <location>
        <begin position="23"/>
        <end position="332"/>
    </location>
</feature>
<feature type="transmembrane region" description="Helical" evidence="1">
    <location>
        <begin position="205"/>
        <end position="224"/>
    </location>
</feature>
<keyword evidence="1" id="KW-0812">Transmembrane</keyword>
<dbReference type="Proteomes" id="UP000607796">
    <property type="component" value="Unassembled WGS sequence"/>
</dbReference>
<protein>
    <submittedName>
        <fullName evidence="3">HupE/UreJ family protein</fullName>
    </submittedName>
</protein>
<comment type="caution">
    <text evidence="3">The sequence shown here is derived from an EMBL/GenBank/DDBJ whole genome shotgun (WGS) entry which is preliminary data.</text>
</comment>
<evidence type="ECO:0000256" key="1">
    <source>
        <dbReference type="SAM" id="Phobius"/>
    </source>
</evidence>
<dbReference type="EMBL" id="JADFFK010000007">
    <property type="protein sequence ID" value="MBE9637335.1"/>
    <property type="molecule type" value="Genomic_DNA"/>
</dbReference>